<accession>A0ABV6RH57</accession>
<keyword evidence="1" id="KW-0472">Membrane</keyword>
<keyword evidence="1" id="KW-0812">Transmembrane</keyword>
<gene>
    <name evidence="2" type="ORF">ACFFGH_00495</name>
</gene>
<sequence length="303" mass="31519">MTMEIRKVPVRRAITWLAEAINLGRANPRAIFGAALLMISTLYGVLLVVAVISTAVSGASSSSSLATKLAAMIPAFLVTVLALPVLMAGLLQVIRAAETGQPARARDLFQILRQPQAKRLAMLGLIHIALGIAGALAVALLAGGSYWDDYLSAVQTAAGGGSLVLPEPEHPQLIFVLQLVFNYISYAIMLLGVPLITFSNAGLGDAVRSSLRASLLNIGANVFGIVVFFAGMLLAALVIGLVGLLIVAVGNLVHPLIGSVLSVGLYLAFGTMLLVVLVGGAYAVWRDTFSTESDTPALTGFEA</sequence>
<dbReference type="RefSeq" id="WP_386663925.1">
    <property type="nucleotide sequence ID" value="NZ_JBHLTG010000001.1"/>
</dbReference>
<feature type="transmembrane region" description="Helical" evidence="1">
    <location>
        <begin position="183"/>
        <end position="203"/>
    </location>
</feature>
<feature type="transmembrane region" description="Helical" evidence="1">
    <location>
        <begin position="72"/>
        <end position="94"/>
    </location>
</feature>
<keyword evidence="3" id="KW-1185">Reference proteome</keyword>
<feature type="transmembrane region" description="Helical" evidence="1">
    <location>
        <begin position="260"/>
        <end position="285"/>
    </location>
</feature>
<evidence type="ECO:0008006" key="4">
    <source>
        <dbReference type="Google" id="ProtNLM"/>
    </source>
</evidence>
<dbReference type="EMBL" id="JBHLTG010000001">
    <property type="protein sequence ID" value="MFC0676326.1"/>
    <property type="molecule type" value="Genomic_DNA"/>
</dbReference>
<evidence type="ECO:0000313" key="2">
    <source>
        <dbReference type="EMBL" id="MFC0676326.1"/>
    </source>
</evidence>
<proteinExistence type="predicted"/>
<feature type="transmembrane region" description="Helical" evidence="1">
    <location>
        <begin position="215"/>
        <end position="248"/>
    </location>
</feature>
<protein>
    <recommendedName>
        <fullName evidence="4">Transmembrane protein</fullName>
    </recommendedName>
</protein>
<comment type="caution">
    <text evidence="2">The sequence shown here is derived from an EMBL/GenBank/DDBJ whole genome shotgun (WGS) entry which is preliminary data.</text>
</comment>
<feature type="transmembrane region" description="Helical" evidence="1">
    <location>
        <begin position="120"/>
        <end position="142"/>
    </location>
</feature>
<reference evidence="2 3" key="1">
    <citation type="submission" date="2024-09" db="EMBL/GenBank/DDBJ databases">
        <authorList>
            <person name="Sun Q."/>
            <person name="Mori K."/>
        </authorList>
    </citation>
    <scope>NUCLEOTIDE SEQUENCE [LARGE SCALE GENOMIC DNA]</scope>
    <source>
        <strain evidence="2 3">KCTC 23076</strain>
    </source>
</reference>
<dbReference type="Proteomes" id="UP001589896">
    <property type="component" value="Unassembled WGS sequence"/>
</dbReference>
<name>A0ABV6RH57_9GAMM</name>
<organism evidence="2 3">
    <name type="scientific">Lysobacter korlensis</name>
    <dbReference type="NCBI Taxonomy" id="553636"/>
    <lineage>
        <taxon>Bacteria</taxon>
        <taxon>Pseudomonadati</taxon>
        <taxon>Pseudomonadota</taxon>
        <taxon>Gammaproteobacteria</taxon>
        <taxon>Lysobacterales</taxon>
        <taxon>Lysobacteraceae</taxon>
        <taxon>Lysobacter</taxon>
    </lineage>
</organism>
<evidence type="ECO:0000313" key="3">
    <source>
        <dbReference type="Proteomes" id="UP001589896"/>
    </source>
</evidence>
<feature type="transmembrane region" description="Helical" evidence="1">
    <location>
        <begin position="30"/>
        <end position="52"/>
    </location>
</feature>
<evidence type="ECO:0000256" key="1">
    <source>
        <dbReference type="SAM" id="Phobius"/>
    </source>
</evidence>
<keyword evidence="1" id="KW-1133">Transmembrane helix</keyword>